<comment type="similarity">
    <text evidence="1">Belongs to the LysR transcriptional regulatory family.</text>
</comment>
<dbReference type="PRINTS" id="PR00039">
    <property type="entry name" value="HTHLYSR"/>
</dbReference>
<dbReference type="InterPro" id="IPR005119">
    <property type="entry name" value="LysR_subst-bd"/>
</dbReference>
<dbReference type="InterPro" id="IPR000847">
    <property type="entry name" value="LysR_HTH_N"/>
</dbReference>
<dbReference type="InterPro" id="IPR036390">
    <property type="entry name" value="WH_DNA-bd_sf"/>
</dbReference>
<evidence type="ECO:0000313" key="7">
    <source>
        <dbReference type="Proteomes" id="UP000186513"/>
    </source>
</evidence>
<dbReference type="InterPro" id="IPR058163">
    <property type="entry name" value="LysR-type_TF_proteobact-type"/>
</dbReference>
<reference evidence="6 7" key="1">
    <citation type="submission" date="2016-11" db="EMBL/GenBank/DDBJ databases">
        <authorList>
            <person name="Jaros S."/>
            <person name="Januszkiewicz K."/>
            <person name="Wedrychowicz H."/>
        </authorList>
    </citation>
    <scope>NUCLEOTIDE SEQUENCE [LARGE SCALE GENOMIC DNA]</scope>
    <source>
        <strain evidence="6 7">DSM 18899</strain>
    </source>
</reference>
<evidence type="ECO:0000256" key="3">
    <source>
        <dbReference type="ARBA" id="ARBA00023125"/>
    </source>
</evidence>
<dbReference type="SUPFAM" id="SSF53850">
    <property type="entry name" value="Periplasmic binding protein-like II"/>
    <property type="match status" value="1"/>
</dbReference>
<dbReference type="RefSeq" id="WP_084658074.1">
    <property type="nucleotide sequence ID" value="NZ_FPKR01000001.1"/>
</dbReference>
<evidence type="ECO:0000259" key="5">
    <source>
        <dbReference type="PROSITE" id="PS50931"/>
    </source>
</evidence>
<sequence>MTTRTMPLYGLQIFAVAAHHLSFTLAARELCLTQGAVSKQIAQLEAQLGYPLFRREVRKLSLSAQGEALLPYVGRALGTLEKGLAAAREARNRLRLKAPSCASRWLLRQLQAFSQVHPDIEVELTSLHDHGIDFGKEPFDLAITYGAHIPPGGRLLFEEQLTPVCSPALLRRSGKPLACPADLAGFTLLHPTRDRQDWQQWLHAANADTVNPASGQLFDTLDQAMNAALQGFGVSLGDVTLLEEELAEGALLAPMGPVLATGKCYAVVVPGEGKVVEAVGVFAHWLEGPKPSTEPRFIRTSMRSL</sequence>
<dbReference type="Gene3D" id="1.10.10.10">
    <property type="entry name" value="Winged helix-like DNA-binding domain superfamily/Winged helix DNA-binding domain"/>
    <property type="match status" value="1"/>
</dbReference>
<keyword evidence="3" id="KW-0238">DNA-binding</keyword>
<dbReference type="PANTHER" id="PTHR30537:SF26">
    <property type="entry name" value="GLYCINE CLEAVAGE SYSTEM TRANSCRIPTIONAL ACTIVATOR"/>
    <property type="match status" value="1"/>
</dbReference>
<feature type="domain" description="HTH lysR-type" evidence="5">
    <location>
        <begin position="6"/>
        <end position="63"/>
    </location>
</feature>
<accession>A0A1K2H4V1</accession>
<name>A0A1K2H4V1_9NEIS</name>
<dbReference type="PANTHER" id="PTHR30537">
    <property type="entry name" value="HTH-TYPE TRANSCRIPTIONAL REGULATOR"/>
    <property type="match status" value="1"/>
</dbReference>
<evidence type="ECO:0000313" key="6">
    <source>
        <dbReference type="EMBL" id="SFZ71014.1"/>
    </source>
</evidence>
<dbReference type="SUPFAM" id="SSF46785">
    <property type="entry name" value="Winged helix' DNA-binding domain"/>
    <property type="match status" value="1"/>
</dbReference>
<dbReference type="GO" id="GO:0003700">
    <property type="term" value="F:DNA-binding transcription factor activity"/>
    <property type="evidence" value="ECO:0007669"/>
    <property type="project" value="InterPro"/>
</dbReference>
<dbReference type="GO" id="GO:0043565">
    <property type="term" value="F:sequence-specific DNA binding"/>
    <property type="evidence" value="ECO:0007669"/>
    <property type="project" value="TreeGrafter"/>
</dbReference>
<dbReference type="EMBL" id="FPKR01000001">
    <property type="protein sequence ID" value="SFZ71014.1"/>
    <property type="molecule type" value="Genomic_DNA"/>
</dbReference>
<dbReference type="Proteomes" id="UP000186513">
    <property type="component" value="Unassembled WGS sequence"/>
</dbReference>
<dbReference type="FunFam" id="3.40.190.10:FF:000017">
    <property type="entry name" value="Glycine cleavage system transcriptional activator"/>
    <property type="match status" value="1"/>
</dbReference>
<evidence type="ECO:0000256" key="1">
    <source>
        <dbReference type="ARBA" id="ARBA00009437"/>
    </source>
</evidence>
<keyword evidence="2" id="KW-0805">Transcription regulation</keyword>
<dbReference type="Pfam" id="PF00126">
    <property type="entry name" value="HTH_1"/>
    <property type="match status" value="1"/>
</dbReference>
<protein>
    <submittedName>
        <fullName evidence="6">LysR family transcriptional regulator, glycine cleavage system transcriptional activator</fullName>
    </submittedName>
</protein>
<evidence type="ECO:0000256" key="2">
    <source>
        <dbReference type="ARBA" id="ARBA00023015"/>
    </source>
</evidence>
<keyword evidence="7" id="KW-1185">Reference proteome</keyword>
<keyword evidence="4" id="KW-0804">Transcription</keyword>
<dbReference type="Pfam" id="PF03466">
    <property type="entry name" value="LysR_substrate"/>
    <property type="match status" value="1"/>
</dbReference>
<evidence type="ECO:0000256" key="4">
    <source>
        <dbReference type="ARBA" id="ARBA00023163"/>
    </source>
</evidence>
<dbReference type="STRING" id="1121279.SAMN02745887_00379"/>
<dbReference type="Gene3D" id="3.40.190.10">
    <property type="entry name" value="Periplasmic binding protein-like II"/>
    <property type="match status" value="2"/>
</dbReference>
<gene>
    <name evidence="6" type="ORF">SAMN02745887_00379</name>
</gene>
<dbReference type="AlphaFoldDB" id="A0A1K2H4V1"/>
<dbReference type="OrthoDB" id="8591238at2"/>
<dbReference type="PROSITE" id="PS50931">
    <property type="entry name" value="HTH_LYSR"/>
    <property type="match status" value="1"/>
</dbReference>
<proteinExistence type="inferred from homology"/>
<organism evidence="6 7">
    <name type="scientific">Chitinimonas taiwanensis DSM 18899</name>
    <dbReference type="NCBI Taxonomy" id="1121279"/>
    <lineage>
        <taxon>Bacteria</taxon>
        <taxon>Pseudomonadati</taxon>
        <taxon>Pseudomonadota</taxon>
        <taxon>Betaproteobacteria</taxon>
        <taxon>Neisseriales</taxon>
        <taxon>Chitinibacteraceae</taxon>
        <taxon>Chitinimonas</taxon>
    </lineage>
</organism>
<dbReference type="CDD" id="cd08432">
    <property type="entry name" value="PBP2_GcdR_TrpI_HvrB_AmpR_like"/>
    <property type="match status" value="1"/>
</dbReference>
<dbReference type="GO" id="GO:0006351">
    <property type="term" value="P:DNA-templated transcription"/>
    <property type="evidence" value="ECO:0007669"/>
    <property type="project" value="TreeGrafter"/>
</dbReference>
<dbReference type="InterPro" id="IPR036388">
    <property type="entry name" value="WH-like_DNA-bd_sf"/>
</dbReference>